<reference evidence="3" key="2">
    <citation type="submission" date="2019-02" db="EMBL/GenBank/DDBJ databases">
        <title>Opniocepnalus argus Var Kimnra genome.</title>
        <authorList>
            <person name="Zhou C."/>
            <person name="Xiao S."/>
        </authorList>
    </citation>
    <scope>NUCLEOTIDE SEQUENCE [LARGE SCALE GENOMIC DNA]</scope>
</reference>
<dbReference type="PANTHER" id="PTHR14526">
    <property type="entry name" value="AURORA KINASE A AND NINEIN-INTERACTING PROTEIN"/>
    <property type="match status" value="1"/>
</dbReference>
<dbReference type="InterPro" id="IPR029286">
    <property type="entry name" value="AUNIP"/>
</dbReference>
<dbReference type="EMBL" id="CM015712">
    <property type="protein sequence ID" value="KAF3707453.1"/>
    <property type="molecule type" value="Genomic_DNA"/>
</dbReference>
<evidence type="ECO:0000256" key="1">
    <source>
        <dbReference type="SAM" id="MobiDB-lite"/>
    </source>
</evidence>
<name>A0A6G1QYQ9_CHAAH</name>
<dbReference type="GO" id="GO:0005813">
    <property type="term" value="C:centrosome"/>
    <property type="evidence" value="ECO:0007669"/>
    <property type="project" value="TreeGrafter"/>
</dbReference>
<sequence length="420" mass="47616">MKTSKPALQTSAQEECGVWLDTLQLKEKAKRKRLARPVSKLLNPFAEGEGYSLAVALNFTQTKMEMPKTKQSSISTFFTSHRRVLNKMSTSEVPKMDLVRCSYLSTSTVPTLVTSGTKRRREADLEKSDICKPESGLDHDCRSENVTIPKAALGQEHCEASHTPEEHCDVFKTPQSKRRVTDLSLLAGDSQLLPQAWSQDPLLTSSQYSDSEFYVTNQKKTTAKNLNNSETRFFTSLESDTFGFRLDLKGRTSTQKSLELFNFPQMDHEKENSSALTFNSPKKPSSFSHPRVLSNPKWTETKTVSPQKHITDQQWKTADKEEIYNSLSKCIKLRNSPFKKRVAEQQSRELDEDSLAMLFTQDSEGFRVIAHRGLHTRSPLKDQTNVSCGTVNISAYKPLEDEEDEMLFTQDSEGNQVIKH</sequence>
<proteinExistence type="predicted"/>
<keyword evidence="2" id="KW-0418">Kinase</keyword>
<dbReference type="GO" id="GO:0000922">
    <property type="term" value="C:spindle pole"/>
    <property type="evidence" value="ECO:0007669"/>
    <property type="project" value="TreeGrafter"/>
</dbReference>
<feature type="region of interest" description="Disordered" evidence="1">
    <location>
        <begin position="275"/>
        <end position="294"/>
    </location>
</feature>
<feature type="compositionally biased region" description="Polar residues" evidence="1">
    <location>
        <begin position="275"/>
        <end position="288"/>
    </location>
</feature>
<reference evidence="2 3" key="1">
    <citation type="submission" date="2019-02" db="EMBL/GenBank/DDBJ databases">
        <title>Opniocepnalus argus genome.</title>
        <authorList>
            <person name="Zhou C."/>
            <person name="Xiao S."/>
        </authorList>
    </citation>
    <scope>NUCLEOTIDE SEQUENCE [LARGE SCALE GENOMIC DNA]</scope>
    <source>
        <strain evidence="2">OARG1902GOOAL</strain>
        <tissue evidence="2">Muscle</tissue>
    </source>
</reference>
<dbReference type="Proteomes" id="UP000503349">
    <property type="component" value="Chromosome 1"/>
</dbReference>
<dbReference type="Pfam" id="PF15334">
    <property type="entry name" value="AIB"/>
    <property type="match status" value="1"/>
</dbReference>
<keyword evidence="3" id="KW-1185">Reference proteome</keyword>
<dbReference type="AlphaFoldDB" id="A0A6G1QYQ9"/>
<protein>
    <submittedName>
        <fullName evidence="2">Aurora kinase A and ninein-interacting protein</fullName>
    </submittedName>
</protein>
<evidence type="ECO:0000313" key="2">
    <source>
        <dbReference type="EMBL" id="KAF3707453.1"/>
    </source>
</evidence>
<organism evidence="2 3">
    <name type="scientific">Channa argus</name>
    <name type="common">Northern snakehead</name>
    <name type="synonym">Ophicephalus argus</name>
    <dbReference type="NCBI Taxonomy" id="215402"/>
    <lineage>
        <taxon>Eukaryota</taxon>
        <taxon>Metazoa</taxon>
        <taxon>Chordata</taxon>
        <taxon>Craniata</taxon>
        <taxon>Vertebrata</taxon>
        <taxon>Euteleostomi</taxon>
        <taxon>Actinopterygii</taxon>
        <taxon>Neopterygii</taxon>
        <taxon>Teleostei</taxon>
        <taxon>Neoteleostei</taxon>
        <taxon>Acanthomorphata</taxon>
        <taxon>Anabantaria</taxon>
        <taxon>Anabantiformes</taxon>
        <taxon>Channoidei</taxon>
        <taxon>Channidae</taxon>
        <taxon>Channa</taxon>
    </lineage>
</organism>
<dbReference type="GO" id="GO:0016301">
    <property type="term" value="F:kinase activity"/>
    <property type="evidence" value="ECO:0007669"/>
    <property type="project" value="UniProtKB-KW"/>
</dbReference>
<gene>
    <name evidence="2" type="ORF">EXN66_Car000626</name>
</gene>
<dbReference type="GO" id="GO:0007051">
    <property type="term" value="P:spindle organization"/>
    <property type="evidence" value="ECO:0007669"/>
    <property type="project" value="TreeGrafter"/>
</dbReference>
<accession>A0A6G1QYQ9</accession>
<dbReference type="PANTHER" id="PTHR14526:SF2">
    <property type="entry name" value="AURORA KINASE A AND NINEIN-INTERACTING PROTEIN"/>
    <property type="match status" value="1"/>
</dbReference>
<keyword evidence="2" id="KW-0808">Transferase</keyword>
<evidence type="ECO:0000313" key="3">
    <source>
        <dbReference type="Proteomes" id="UP000503349"/>
    </source>
</evidence>